<keyword evidence="3" id="KW-1185">Reference proteome</keyword>
<accession>A0A318TUA8</accession>
<keyword evidence="1" id="KW-1133">Transmembrane helix</keyword>
<sequence length="76" mass="8271">MTKNAKLLYCLLGSFVLAMLNSTLLGSALVGVFNGGGALEEFIVLVADILSFVGYILLIIFSLMLIYYNTKSKFRG</sequence>
<proteinExistence type="predicted"/>
<keyword evidence="1" id="KW-0472">Membrane</keyword>
<evidence type="ECO:0000256" key="1">
    <source>
        <dbReference type="SAM" id="Phobius"/>
    </source>
</evidence>
<protein>
    <submittedName>
        <fullName evidence="2">Uncharacterized protein</fullName>
    </submittedName>
</protein>
<comment type="caution">
    <text evidence="2">The sequence shown here is derived from an EMBL/GenBank/DDBJ whole genome shotgun (WGS) entry which is preliminary data.</text>
</comment>
<keyword evidence="1" id="KW-0812">Transmembrane</keyword>
<evidence type="ECO:0000313" key="3">
    <source>
        <dbReference type="Proteomes" id="UP000247416"/>
    </source>
</evidence>
<dbReference type="OrthoDB" id="1924711at2"/>
<evidence type="ECO:0000313" key="2">
    <source>
        <dbReference type="EMBL" id="PYF08382.1"/>
    </source>
</evidence>
<organism evidence="2 3">
    <name type="scientific">Ureibacillus chungkukjangi</name>
    <dbReference type="NCBI Taxonomy" id="1202712"/>
    <lineage>
        <taxon>Bacteria</taxon>
        <taxon>Bacillati</taxon>
        <taxon>Bacillota</taxon>
        <taxon>Bacilli</taxon>
        <taxon>Bacillales</taxon>
        <taxon>Caryophanaceae</taxon>
        <taxon>Ureibacillus</taxon>
    </lineage>
</organism>
<reference evidence="2 3" key="1">
    <citation type="submission" date="2018-06" db="EMBL/GenBank/DDBJ databases">
        <title>Genomic Encyclopedia of Archaeal and Bacterial Type Strains, Phase II (KMG-II): from individual species to whole genera.</title>
        <authorList>
            <person name="Goeker M."/>
        </authorList>
    </citation>
    <scope>NUCLEOTIDE SEQUENCE [LARGE SCALE GENOMIC DNA]</scope>
    <source>
        <strain evidence="2 3">KACC 16626</strain>
    </source>
</reference>
<dbReference type="AlphaFoldDB" id="A0A318TUA8"/>
<gene>
    <name evidence="2" type="ORF">BJ095_102148</name>
</gene>
<dbReference type="Proteomes" id="UP000247416">
    <property type="component" value="Unassembled WGS sequence"/>
</dbReference>
<name>A0A318TUA8_9BACL</name>
<dbReference type="RefSeq" id="WP_107931847.1">
    <property type="nucleotide sequence ID" value="NZ_CP085009.1"/>
</dbReference>
<feature type="transmembrane region" description="Helical" evidence="1">
    <location>
        <begin position="42"/>
        <end position="68"/>
    </location>
</feature>
<dbReference type="EMBL" id="QJTJ01000002">
    <property type="protein sequence ID" value="PYF08382.1"/>
    <property type="molecule type" value="Genomic_DNA"/>
</dbReference>